<dbReference type="InterPro" id="IPR006530">
    <property type="entry name" value="YD"/>
</dbReference>
<proteinExistence type="predicted"/>
<dbReference type="NCBIfam" id="TIGR03696">
    <property type="entry name" value="Rhs_assc_core"/>
    <property type="match status" value="1"/>
</dbReference>
<feature type="region of interest" description="Disordered" evidence="1">
    <location>
        <begin position="1060"/>
        <end position="1084"/>
    </location>
</feature>
<dbReference type="Pfam" id="PF14412">
    <property type="entry name" value="AHH"/>
    <property type="match status" value="1"/>
</dbReference>
<dbReference type="InterPro" id="IPR022385">
    <property type="entry name" value="Rhs_assc_core"/>
</dbReference>
<feature type="domain" description="DUF6531" evidence="3">
    <location>
        <begin position="294"/>
        <end position="364"/>
    </location>
</feature>
<dbReference type="GeneID" id="94692204"/>
<feature type="region of interest" description="Disordered" evidence="1">
    <location>
        <begin position="604"/>
        <end position="623"/>
    </location>
</feature>
<feature type="region of interest" description="Disordered" evidence="1">
    <location>
        <begin position="879"/>
        <end position="898"/>
    </location>
</feature>
<dbReference type="InterPro" id="IPR031325">
    <property type="entry name" value="RHS_repeat"/>
</dbReference>
<dbReference type="PANTHER" id="PTHR32305">
    <property type="match status" value="1"/>
</dbReference>
<feature type="compositionally biased region" description="Basic and acidic residues" evidence="1">
    <location>
        <begin position="879"/>
        <end position="895"/>
    </location>
</feature>
<dbReference type="SUPFAM" id="SSF101898">
    <property type="entry name" value="NHL repeat"/>
    <property type="match status" value="1"/>
</dbReference>
<dbReference type="Pfam" id="PF05593">
    <property type="entry name" value="RHS_repeat"/>
    <property type="match status" value="6"/>
</dbReference>
<evidence type="ECO:0000259" key="3">
    <source>
        <dbReference type="Pfam" id="PF20148"/>
    </source>
</evidence>
<dbReference type="EMBL" id="FNPE01000019">
    <property type="protein sequence ID" value="SDZ35656.1"/>
    <property type="molecule type" value="Genomic_DNA"/>
</dbReference>
<reference evidence="4 5" key="1">
    <citation type="submission" date="2016-10" db="EMBL/GenBank/DDBJ databases">
        <authorList>
            <person name="de Groot N.N."/>
        </authorList>
    </citation>
    <scope>NUCLEOTIDE SEQUENCE [LARGE SCALE GENOMIC DNA]</scope>
    <source>
        <strain evidence="4 5">LMG 24775</strain>
    </source>
</reference>
<dbReference type="InterPro" id="IPR032871">
    <property type="entry name" value="AHH_dom_containing"/>
</dbReference>
<dbReference type="RefSeq" id="WP_083393646.1">
    <property type="nucleotide sequence ID" value="NZ_CP141274.1"/>
</dbReference>
<dbReference type="InterPro" id="IPR050708">
    <property type="entry name" value="T6SS_VgrG/RHS"/>
</dbReference>
<evidence type="ECO:0000313" key="4">
    <source>
        <dbReference type="EMBL" id="SDZ35656.1"/>
    </source>
</evidence>
<dbReference type="InterPro" id="IPR045351">
    <property type="entry name" value="DUF6531"/>
</dbReference>
<feature type="region of interest" description="Disordered" evidence="1">
    <location>
        <begin position="254"/>
        <end position="278"/>
    </location>
</feature>
<dbReference type="Gene3D" id="2.180.10.10">
    <property type="entry name" value="RHS repeat-associated core"/>
    <property type="match status" value="2"/>
</dbReference>
<evidence type="ECO:0000259" key="2">
    <source>
        <dbReference type="Pfam" id="PF03527"/>
    </source>
</evidence>
<dbReference type="Proteomes" id="UP000183417">
    <property type="component" value="Unassembled WGS sequence"/>
</dbReference>
<name>A0A1H3SCA7_9BURK</name>
<dbReference type="InterPro" id="IPR001826">
    <property type="entry name" value="RHS"/>
</dbReference>
<organism evidence="4 5">
    <name type="scientific">Delftia lacustris</name>
    <dbReference type="NCBI Taxonomy" id="558537"/>
    <lineage>
        <taxon>Bacteria</taxon>
        <taxon>Pseudomonadati</taxon>
        <taxon>Pseudomonadota</taxon>
        <taxon>Betaproteobacteria</taxon>
        <taxon>Burkholderiales</taxon>
        <taxon>Comamonadaceae</taxon>
        <taxon>Delftia</taxon>
    </lineage>
</organism>
<protein>
    <submittedName>
        <fullName evidence="4">RHS repeat-associated core domain-containing protein</fullName>
    </submittedName>
</protein>
<sequence>MATYVNDRRAIHEGRNPAMIPGPINPVFPKPQGPPVPILNMAHGPGLKNGTATLKIDGHPVAVAGSRFESIPATPDKLGGIAGVRSGVVGGAAEPTSYSSDTKFESRGSVRSFDTTKSNAMVINPGWAMRLAMKALPGPYDQLAQKVIEKLPGAFSSQLSALGESLTDPSALIGPALKLVGKLIPGVNLVVGGAAMAQAAEQVAELAQEIQELLTPPLTDEKIDQIAEVIADGVAAITIGFVLGKIAQRAKSRRNPVAKRADNSVNPNTQGNIIDNASKGSIATPPTCELGTCHPVIFATGTKILRDTDFELPGPMALTWQRYYRSSDRRPGWLGWGWSTPLSTELVLVHDAVHYYDARGRRIQLPVIAAGTSHFDPREKITVTHHQQGGWSVESADGTRHLFAPPATGQWRLPLVHLVDRNGNTISLHYPAYTATGIDGRAPRPLGLTDSAGRKLRFTWSEDQGPSGPLLQEIHLESRVIDGVEQVGGLLARYAYGTDGNVPDDAHANLQSATDAMGGVAHYRYRQHLMVAYSSRTGFTYHQEWSRLDAGGRVVRTWTDEPGTLDTRFDYDLGRRTTHVTDALGRRSSYEYNARHEVIAIVEPGPDGQPVRSETRMDAAGNPQQARDAMGRITRWQFDGQGNLLAVTDASGATTRLKYNQLNLPEEVTDALGHVWRQAYDAQGNLVERLDPLGHATRWKYDTRGLPVAIEDALGKTRHLQWDEAGQLVAYTDCSGQVTRYAWDILGNLVASTDALGQTTRYLHDALGRLRRMWGADGSEHHYAHDPQSNLLSYTDPQGAITRYTYNGLDQPVERRDALGGTLRYRYDAVGRLIALQNENGAVTSFTYDAADNLIEETGFDGRIQRYRYNAASELTEMHERDAHQPPDTPYDPRPDAALPKRTLFRRDVLGRLVAKIHVGSDAAGDGDGGTTTYGYDLLGRMLHASNPDAHVRFAYDALSRLVQETQTHMAPGSDEQALATYSYRHAYDALSNRTDCWLPGGRHLQWLYYGSGHLHQILADGQVLSDIERDALHQEIERTQGTLTSRYGWDPMGRLTSHKVSQQGALQGQPGRPSPQALWDRDTPLPSGQRIARLYQYDPTGNLVATRDGLRGDSQYRYDALGRILAAQKNAAGGSPTSGRNLETFAFDPAGNLLNPNRGGDLSSGGTSNEREQVPTNRLAVYQDLRFQYDLHGNIVERRIGWHTVQRFRYSAEHQMLESTVTRYHDRPEPKIAGSNTQPEPAATVQTTRYRYDALGRRIDKHDAFGRTTFLYDGDLLAGEIRGSRLSEYLYEPDSFVPLAKLESEWKSEENRNAQAEAGQSSFATYYYHCDQIGAPQELTDEAGRIVWAASYKVWGQTQQLQYLRTGTDDAAVFPHDQRPLALAAQGEVQSLALVEQPLRFQGQYFDGETGLHYNRFRYYDPVVGRFVHQDPIGLEGGENLYHYGANPLDWIDPEGLSTHRNRMNKKVGQHTSHQTHHMIPKEVFKKFPILNCIDKDHLDNLINLPTERGRYKGQKGKYFGRSTHNTNHTLYSLAIEDSVMRVAQKAGSCPKKLSQMLGEMQRTIRKELRKGTPIMNKEGASFSQWDKILRNSGF</sequence>
<evidence type="ECO:0000313" key="5">
    <source>
        <dbReference type="Proteomes" id="UP000183417"/>
    </source>
</evidence>
<gene>
    <name evidence="4" type="ORF">SAMN05421547_11971</name>
</gene>
<dbReference type="Pfam" id="PF13665">
    <property type="entry name" value="Tox-PAAR-like"/>
    <property type="match status" value="1"/>
</dbReference>
<feature type="compositionally biased region" description="Polar residues" evidence="1">
    <location>
        <begin position="263"/>
        <end position="278"/>
    </location>
</feature>
<accession>A0A1H3SCA7</accession>
<feature type="domain" description="RHS protein conserved region" evidence="2">
    <location>
        <begin position="1327"/>
        <end position="1360"/>
    </location>
</feature>
<dbReference type="NCBIfam" id="TIGR01643">
    <property type="entry name" value="YD_repeat_2x"/>
    <property type="match status" value="10"/>
</dbReference>
<dbReference type="CDD" id="cd14740">
    <property type="entry name" value="PAAR_4"/>
    <property type="match status" value="1"/>
</dbReference>
<dbReference type="Pfam" id="PF03527">
    <property type="entry name" value="RHS"/>
    <property type="match status" value="1"/>
</dbReference>
<evidence type="ECO:0000256" key="1">
    <source>
        <dbReference type="SAM" id="MobiDB-lite"/>
    </source>
</evidence>
<dbReference type="PANTHER" id="PTHR32305:SF15">
    <property type="entry name" value="PROTEIN RHSA-RELATED"/>
    <property type="match status" value="1"/>
</dbReference>
<dbReference type="Pfam" id="PF20148">
    <property type="entry name" value="DUF6531"/>
    <property type="match status" value="1"/>
</dbReference>